<dbReference type="Proteomes" id="UP001324427">
    <property type="component" value="Unassembled WGS sequence"/>
</dbReference>
<keyword evidence="2" id="KW-0472">Membrane</keyword>
<feature type="transmembrane region" description="Helical" evidence="2">
    <location>
        <begin position="124"/>
        <end position="147"/>
    </location>
</feature>
<dbReference type="EMBL" id="JAVFHQ010000021">
    <property type="protein sequence ID" value="KAK4545143.1"/>
    <property type="molecule type" value="Genomic_DNA"/>
</dbReference>
<keyword evidence="4" id="KW-1185">Reference proteome</keyword>
<evidence type="ECO:0000256" key="2">
    <source>
        <dbReference type="SAM" id="Phobius"/>
    </source>
</evidence>
<feature type="compositionally biased region" description="Basic and acidic residues" evidence="1">
    <location>
        <begin position="9"/>
        <end position="18"/>
    </location>
</feature>
<feature type="region of interest" description="Disordered" evidence="1">
    <location>
        <begin position="1"/>
        <end position="36"/>
    </location>
</feature>
<feature type="transmembrane region" description="Helical" evidence="2">
    <location>
        <begin position="159"/>
        <end position="181"/>
    </location>
</feature>
<sequence length="221" mass="25239">MAETGHPAEVYDRDRRLSNEAPHGLGETEEQHAHHDEVPHADHFGLSIRNETILFYVFTVPAWCLEIAAAVCGAYYHTWKAPFIATMSAFMILHAAAWLQTAVGMIQRASWVRDEGDLVDRRQFLYLAVRLNRLMFPTAVIGLATFIQAYARRGALKDLAYWLLFLLVFIWNVVGCVMNAYNNITWESDRLMYEEGEQPFRLTRLAILGLPSTPKELPKEA</sequence>
<organism evidence="3 4">
    <name type="scientific">Oleoguttula mirabilis</name>
    <dbReference type="NCBI Taxonomy" id="1507867"/>
    <lineage>
        <taxon>Eukaryota</taxon>
        <taxon>Fungi</taxon>
        <taxon>Dikarya</taxon>
        <taxon>Ascomycota</taxon>
        <taxon>Pezizomycotina</taxon>
        <taxon>Dothideomycetes</taxon>
        <taxon>Dothideomycetidae</taxon>
        <taxon>Mycosphaerellales</taxon>
        <taxon>Teratosphaeriaceae</taxon>
        <taxon>Oleoguttula</taxon>
    </lineage>
</organism>
<reference evidence="3 4" key="1">
    <citation type="submission" date="2021-11" db="EMBL/GenBank/DDBJ databases">
        <title>Black yeast isolated from Biological Soil Crust.</title>
        <authorList>
            <person name="Kurbessoian T."/>
        </authorList>
    </citation>
    <scope>NUCLEOTIDE SEQUENCE [LARGE SCALE GENOMIC DNA]</scope>
    <source>
        <strain evidence="3 4">CCFEE 5522</strain>
    </source>
</reference>
<evidence type="ECO:0000313" key="3">
    <source>
        <dbReference type="EMBL" id="KAK4545143.1"/>
    </source>
</evidence>
<keyword evidence="2" id="KW-1133">Transmembrane helix</keyword>
<feature type="transmembrane region" description="Helical" evidence="2">
    <location>
        <begin position="83"/>
        <end position="103"/>
    </location>
</feature>
<proteinExistence type="predicted"/>
<protein>
    <submittedName>
        <fullName evidence="3">Uncharacterized protein</fullName>
    </submittedName>
</protein>
<accession>A0AAV9JJH8</accession>
<name>A0AAV9JJH8_9PEZI</name>
<feature type="transmembrane region" description="Helical" evidence="2">
    <location>
        <begin position="53"/>
        <end position="77"/>
    </location>
</feature>
<keyword evidence="2" id="KW-0812">Transmembrane</keyword>
<gene>
    <name evidence="3" type="ORF">LTR36_003694</name>
</gene>
<evidence type="ECO:0000256" key="1">
    <source>
        <dbReference type="SAM" id="MobiDB-lite"/>
    </source>
</evidence>
<comment type="caution">
    <text evidence="3">The sequence shown here is derived from an EMBL/GenBank/DDBJ whole genome shotgun (WGS) entry which is preliminary data.</text>
</comment>
<dbReference type="AlphaFoldDB" id="A0AAV9JJH8"/>
<evidence type="ECO:0000313" key="4">
    <source>
        <dbReference type="Proteomes" id="UP001324427"/>
    </source>
</evidence>